<name>A0A7R9IR38_9NEOP</name>
<proteinExistence type="predicted"/>
<accession>A0A7R9IR38</accession>
<reference evidence="1" key="1">
    <citation type="submission" date="2020-11" db="EMBL/GenBank/DDBJ databases">
        <authorList>
            <person name="Tran Van P."/>
        </authorList>
    </citation>
    <scope>NUCLEOTIDE SEQUENCE</scope>
</reference>
<protein>
    <submittedName>
        <fullName evidence="1">Uncharacterized protein</fullName>
    </submittedName>
</protein>
<organism evidence="1">
    <name type="scientific">Timema tahoe</name>
    <dbReference type="NCBI Taxonomy" id="61484"/>
    <lineage>
        <taxon>Eukaryota</taxon>
        <taxon>Metazoa</taxon>
        <taxon>Ecdysozoa</taxon>
        <taxon>Arthropoda</taxon>
        <taxon>Hexapoda</taxon>
        <taxon>Insecta</taxon>
        <taxon>Pterygota</taxon>
        <taxon>Neoptera</taxon>
        <taxon>Polyneoptera</taxon>
        <taxon>Phasmatodea</taxon>
        <taxon>Timematodea</taxon>
        <taxon>Timematoidea</taxon>
        <taxon>Timematidae</taxon>
        <taxon>Timema</taxon>
    </lineage>
</organism>
<gene>
    <name evidence="1" type="ORF">TTEB3V08_LOCUS10935</name>
</gene>
<sequence length="233" mass="25618">MERETFSVKIEPEEDMEYNLHHEATLEIKRTTTYGPRARSGPLILKLARKLAGEPTRKSGSRQSQTWSDLKVEAKKKAGIINDATRRTGGGPPPDENLTEIQKRIVGLLGQVAIEGIESALEVGLVNNIQDMAEPATPPNVDPFAYGLIFEDEVETELVAAETESVPLPKRKYSNEGHSSGKRARLPKVQQVEALVEVEEKKTLALEKIGDNLGKIADNLGKIASVLGRFLNK</sequence>
<dbReference type="AlphaFoldDB" id="A0A7R9IR38"/>
<evidence type="ECO:0000313" key="1">
    <source>
        <dbReference type="EMBL" id="CAD7463048.1"/>
    </source>
</evidence>
<dbReference type="EMBL" id="OE007146">
    <property type="protein sequence ID" value="CAD7463048.1"/>
    <property type="molecule type" value="Genomic_DNA"/>
</dbReference>